<dbReference type="EMBL" id="JAAMPC010000016">
    <property type="protein sequence ID" value="KAG2254594.1"/>
    <property type="molecule type" value="Genomic_DNA"/>
</dbReference>
<dbReference type="InterPro" id="IPR026960">
    <property type="entry name" value="RVT-Znf"/>
</dbReference>
<dbReference type="AlphaFoldDB" id="A0A8X7TUW3"/>
<keyword evidence="1" id="KW-0472">Membrane</keyword>
<dbReference type="PANTHER" id="PTHR33116">
    <property type="entry name" value="REVERSE TRANSCRIPTASE ZINC-BINDING DOMAIN-CONTAINING PROTEIN-RELATED-RELATED"/>
    <property type="match status" value="1"/>
</dbReference>
<dbReference type="Proteomes" id="UP000886595">
    <property type="component" value="Unassembled WGS sequence"/>
</dbReference>
<proteinExistence type="predicted"/>
<keyword evidence="4" id="KW-1185">Reference proteome</keyword>
<dbReference type="PANTHER" id="PTHR33116:SF76">
    <property type="entry name" value="DUF4283 DOMAIN-CONTAINING PROTEIN"/>
    <property type="match status" value="1"/>
</dbReference>
<gene>
    <name evidence="3" type="ORF">Bca52824_084730</name>
</gene>
<evidence type="ECO:0000256" key="1">
    <source>
        <dbReference type="SAM" id="Phobius"/>
    </source>
</evidence>
<feature type="domain" description="Reverse transcriptase zinc-binding" evidence="2">
    <location>
        <begin position="287"/>
        <end position="371"/>
    </location>
</feature>
<dbReference type="OrthoDB" id="1938625at2759"/>
<accession>A0A8X7TUW3</accession>
<protein>
    <recommendedName>
        <fullName evidence="2">Reverse transcriptase zinc-binding domain-containing protein</fullName>
    </recommendedName>
</protein>
<sequence length="445" mass="51055">MNREKTELFHAGLSLAEANELSAYGYSSGTLPIRYLGLPLMHRKLKVGEYSPLIDKLHIRFQAWATKSLSFAGRALLLKTVITGLVIFWISTFSLPKSCINKIESLCSKFLWSGSIDRRANAKVSWKTLCLPKAEGGIGLINFKRWNITLLLRFVWLLFSGSASLWVAWHRLHNCHSSYHFWSQPEVQSQTWNWRCLLRLRDLASSFLISEIKDGQSTSFDGTRRLRIRIDVCVAEACNDSGWRLSNPRSDEEVNLHAYLSTIMFPSPELGSDSFAWDADGIVRPSYSSAKTWEVLRPRGTIQPSTKHIWFSGATSKHDFHMWVTNLNCLPTRDKLSSWGMQVPTCCCICTTEPESRDHLMLSCPFVLTLWAEIRIRLGSPSVLKMLVVQTLVYSVWRQRNNMLHSNCISPLLVVFKDINRQVINSIYALKHMKKFRNLLLNWLI</sequence>
<evidence type="ECO:0000259" key="2">
    <source>
        <dbReference type="Pfam" id="PF13966"/>
    </source>
</evidence>
<feature type="transmembrane region" description="Helical" evidence="1">
    <location>
        <begin position="76"/>
        <end position="95"/>
    </location>
</feature>
<comment type="caution">
    <text evidence="3">The sequence shown here is derived from an EMBL/GenBank/DDBJ whole genome shotgun (WGS) entry which is preliminary data.</text>
</comment>
<name>A0A8X7TUW3_BRACI</name>
<evidence type="ECO:0000313" key="4">
    <source>
        <dbReference type="Proteomes" id="UP000886595"/>
    </source>
</evidence>
<feature type="transmembrane region" description="Helical" evidence="1">
    <location>
        <begin position="150"/>
        <end position="169"/>
    </location>
</feature>
<keyword evidence="1" id="KW-1133">Transmembrane helix</keyword>
<evidence type="ECO:0000313" key="3">
    <source>
        <dbReference type="EMBL" id="KAG2254594.1"/>
    </source>
</evidence>
<organism evidence="3 4">
    <name type="scientific">Brassica carinata</name>
    <name type="common">Ethiopian mustard</name>
    <name type="synonym">Abyssinian cabbage</name>
    <dbReference type="NCBI Taxonomy" id="52824"/>
    <lineage>
        <taxon>Eukaryota</taxon>
        <taxon>Viridiplantae</taxon>
        <taxon>Streptophyta</taxon>
        <taxon>Embryophyta</taxon>
        <taxon>Tracheophyta</taxon>
        <taxon>Spermatophyta</taxon>
        <taxon>Magnoliopsida</taxon>
        <taxon>eudicotyledons</taxon>
        <taxon>Gunneridae</taxon>
        <taxon>Pentapetalae</taxon>
        <taxon>rosids</taxon>
        <taxon>malvids</taxon>
        <taxon>Brassicales</taxon>
        <taxon>Brassicaceae</taxon>
        <taxon>Brassiceae</taxon>
        <taxon>Brassica</taxon>
    </lineage>
</organism>
<reference evidence="3 4" key="1">
    <citation type="submission" date="2020-02" db="EMBL/GenBank/DDBJ databases">
        <authorList>
            <person name="Ma Q."/>
            <person name="Huang Y."/>
            <person name="Song X."/>
            <person name="Pei D."/>
        </authorList>
    </citation>
    <scope>NUCLEOTIDE SEQUENCE [LARGE SCALE GENOMIC DNA]</scope>
    <source>
        <strain evidence="3">Sxm20200214</strain>
        <tissue evidence="3">Leaf</tissue>
    </source>
</reference>
<dbReference type="Pfam" id="PF13966">
    <property type="entry name" value="zf-RVT"/>
    <property type="match status" value="1"/>
</dbReference>
<keyword evidence="1" id="KW-0812">Transmembrane</keyword>